<evidence type="ECO:0000256" key="1">
    <source>
        <dbReference type="SAM" id="MobiDB-lite"/>
    </source>
</evidence>
<dbReference type="SMART" id="SM00439">
    <property type="entry name" value="BAH"/>
    <property type="match status" value="1"/>
</dbReference>
<dbReference type="GO" id="GO:0045892">
    <property type="term" value="P:negative regulation of DNA-templated transcription"/>
    <property type="evidence" value="ECO:0007669"/>
    <property type="project" value="TreeGrafter"/>
</dbReference>
<gene>
    <name evidence="3" type="ORF">JTE90_004886</name>
</gene>
<dbReference type="InterPro" id="IPR043151">
    <property type="entry name" value="BAH_sf"/>
</dbReference>
<name>A0AAV6UTG8_9ARAC</name>
<feature type="region of interest" description="Disordered" evidence="1">
    <location>
        <begin position="1"/>
        <end position="130"/>
    </location>
</feature>
<evidence type="ECO:0000313" key="4">
    <source>
        <dbReference type="Proteomes" id="UP000827092"/>
    </source>
</evidence>
<accession>A0AAV6UTG8</accession>
<dbReference type="InterPro" id="IPR053032">
    <property type="entry name" value="BAH_domain-containing"/>
</dbReference>
<protein>
    <recommendedName>
        <fullName evidence="2">BAH domain-containing protein</fullName>
    </recommendedName>
</protein>
<keyword evidence="4" id="KW-1185">Reference proteome</keyword>
<dbReference type="EMBL" id="JAFNEN010000278">
    <property type="protein sequence ID" value="KAG8187143.1"/>
    <property type="molecule type" value="Genomic_DNA"/>
</dbReference>
<reference evidence="3 4" key="1">
    <citation type="journal article" date="2022" name="Nat. Ecol. Evol.">
        <title>A masculinizing supergene underlies an exaggerated male reproductive morph in a spider.</title>
        <authorList>
            <person name="Hendrickx F."/>
            <person name="De Corte Z."/>
            <person name="Sonet G."/>
            <person name="Van Belleghem S.M."/>
            <person name="Kostlbacher S."/>
            <person name="Vangestel C."/>
        </authorList>
    </citation>
    <scope>NUCLEOTIDE SEQUENCE [LARGE SCALE GENOMIC DNA]</scope>
    <source>
        <strain evidence="3">W744_W776</strain>
    </source>
</reference>
<dbReference type="Pfam" id="PF01426">
    <property type="entry name" value="BAH"/>
    <property type="match status" value="1"/>
</dbReference>
<feature type="compositionally biased region" description="Basic and acidic residues" evidence="1">
    <location>
        <begin position="372"/>
        <end position="385"/>
    </location>
</feature>
<dbReference type="AlphaFoldDB" id="A0AAV6UTG8"/>
<feature type="compositionally biased region" description="Basic and acidic residues" evidence="1">
    <location>
        <begin position="20"/>
        <end position="34"/>
    </location>
</feature>
<evidence type="ECO:0000259" key="2">
    <source>
        <dbReference type="PROSITE" id="PS51038"/>
    </source>
</evidence>
<proteinExistence type="predicted"/>
<feature type="region of interest" description="Disordered" evidence="1">
    <location>
        <begin position="357"/>
        <end position="451"/>
    </location>
</feature>
<dbReference type="PANTHER" id="PTHR46576">
    <property type="entry name" value="BROMO ADJACENT HOMOLOGY DOMAIN-CONTAINING 1 PROTEIN"/>
    <property type="match status" value="1"/>
</dbReference>
<dbReference type="GO" id="GO:0003682">
    <property type="term" value="F:chromatin binding"/>
    <property type="evidence" value="ECO:0007669"/>
    <property type="project" value="InterPro"/>
</dbReference>
<feature type="compositionally biased region" description="Basic and acidic residues" evidence="1">
    <location>
        <begin position="442"/>
        <end position="451"/>
    </location>
</feature>
<dbReference type="Proteomes" id="UP000827092">
    <property type="component" value="Unassembled WGS sequence"/>
</dbReference>
<comment type="caution">
    <text evidence="3">The sequence shown here is derived from an EMBL/GenBank/DDBJ whole genome shotgun (WGS) entry which is preliminary data.</text>
</comment>
<feature type="domain" description="BAH" evidence="2">
    <location>
        <begin position="939"/>
        <end position="1090"/>
    </location>
</feature>
<dbReference type="GO" id="GO:0005677">
    <property type="term" value="C:chromatin silencing complex"/>
    <property type="evidence" value="ECO:0007669"/>
    <property type="project" value="TreeGrafter"/>
</dbReference>
<evidence type="ECO:0000313" key="3">
    <source>
        <dbReference type="EMBL" id="KAG8187143.1"/>
    </source>
</evidence>
<dbReference type="GO" id="GO:0000976">
    <property type="term" value="F:transcription cis-regulatory region binding"/>
    <property type="evidence" value="ECO:0007669"/>
    <property type="project" value="TreeGrafter"/>
</dbReference>
<sequence>MKDTQPKTPPPVVAKPKSAVKKEKMPVKKPKETKVPVTKVPRGRKSNAKVPEKKTKVKNESQKKKRGRPKNVEKLKNQEKLKEPKLKATSGRKRKLPDGIVIKTEKEDGQPPPKKPKANDTNHTMNGNSKVTCNDHQKKNMHPLPPSMLLNHTITNNSVNSNGVLNHCYKGPENGTKKPSSGVSKSVTFQPLLTSNNVFNNQSRPIKPLPTNKNIKSILKNEVVSPNSSNNVNHNHQSKDLNTMQIAPKDIKVEKGNNIVAPYRNPVKSHPQRMASLDALAKMHVICIPDRKPVEHHSKSTTSVVTTVCSEPFTHQKSLTQCHQRIQVDVKKESKDFKGSFIHKQIVKEKQQVFVSRSVEQSKTISTKKKNKVVEQKTSNKEQKKTSASALKDAKFSKANKKKSKVSKDLDKKSAKTQVKSSTKSTKKPPNEKPAKTKKTKKLEQTKSEVKVKETIRMQKTCTYQSVTTVNSHGTTNSSVVPLTTNYSKTKKTVVTDEECSSSKNKINYSAVNNSYCMTSDSPCSNCCKFQSQVIPFAHVQACHSLNRTSESTSSSHCDGNFAVHRFSHQPTVIYSPPSPDYGCCCPGQMVQNVHDPCLLHKITYPHHRHSFSSSPDYHHLGMPTSASRCCSSCCDSLPSPGACVQQYTAQQKSVVQHQTSVVPCEPSPLDLSPSASAGSSVESAVRHQAHQPGMCQSPLCCSTARKVLVLRPPPGGFQPNVTGFQLGPGTSACYRFVGTSGQTSCESKGSVSSDLVKPAVLDPRVVHKGSIVIPPIASTPGVSASASTAKLASQQPLIQAKSATVSDIKLNVGAPTSKLNVGASTSKLNVGASTSKLNVGASTSKINVGASTSKLNLGASTSKLNVGASTSKVGHHPVKKEKTSPTAKCTLKHVSKKKQFAHGWSWRGKPRERMIALTNDSAPCPRLCYPSVEHKEGDIINEKDCVLLRSGPKDTDLPYVAKVATFWENPEDGEMMMSLLWYYRPEHTEHGRKEGQSEDEVFASRHRDVNSIACIEDKCYVLTYNEYCRYRAKQNRDEDLTSLASRLVPDLPDGYPRTSRLPNEVVATDIIFFCRHVYDFRQKRILKNPT</sequence>
<dbReference type="InterPro" id="IPR001025">
    <property type="entry name" value="BAH_dom"/>
</dbReference>
<feature type="compositionally biased region" description="Basic and acidic residues" evidence="1">
    <location>
        <begin position="70"/>
        <end position="86"/>
    </location>
</feature>
<dbReference type="GO" id="GO:0031507">
    <property type="term" value="P:heterochromatin formation"/>
    <property type="evidence" value="ECO:0007669"/>
    <property type="project" value="TreeGrafter"/>
</dbReference>
<dbReference type="PANTHER" id="PTHR46576:SF1">
    <property type="entry name" value="BROMO ADJACENT HOMOLOGY DOMAIN-CONTAINING 1 PROTEIN"/>
    <property type="match status" value="1"/>
</dbReference>
<feature type="compositionally biased region" description="Polar residues" evidence="1">
    <location>
        <begin position="119"/>
        <end position="130"/>
    </location>
</feature>
<dbReference type="Gene3D" id="2.30.30.490">
    <property type="match status" value="1"/>
</dbReference>
<organism evidence="3 4">
    <name type="scientific">Oedothorax gibbosus</name>
    <dbReference type="NCBI Taxonomy" id="931172"/>
    <lineage>
        <taxon>Eukaryota</taxon>
        <taxon>Metazoa</taxon>
        <taxon>Ecdysozoa</taxon>
        <taxon>Arthropoda</taxon>
        <taxon>Chelicerata</taxon>
        <taxon>Arachnida</taxon>
        <taxon>Araneae</taxon>
        <taxon>Araneomorphae</taxon>
        <taxon>Entelegynae</taxon>
        <taxon>Araneoidea</taxon>
        <taxon>Linyphiidae</taxon>
        <taxon>Erigoninae</taxon>
        <taxon>Oedothorax</taxon>
    </lineage>
</organism>
<feature type="compositionally biased region" description="Basic and acidic residues" evidence="1">
    <location>
        <begin position="50"/>
        <end position="62"/>
    </location>
</feature>
<dbReference type="PROSITE" id="PS51038">
    <property type="entry name" value="BAH"/>
    <property type="match status" value="1"/>
</dbReference>